<feature type="transmembrane region" description="Helical" evidence="13">
    <location>
        <begin position="419"/>
        <end position="436"/>
    </location>
</feature>
<protein>
    <submittedName>
        <fullName evidence="14">Unannotated protein</fullName>
    </submittedName>
</protein>
<keyword evidence="6" id="KW-0548">Nucleotidyltransferase</keyword>
<proteinExistence type="predicted"/>
<dbReference type="PANTHER" id="PTHR46382:SF1">
    <property type="entry name" value="PHOSPHATIDATE CYTIDYLYLTRANSFERASE"/>
    <property type="match status" value="1"/>
</dbReference>
<keyword evidence="9 13" id="KW-0472">Membrane</keyword>
<feature type="transmembrane region" description="Helical" evidence="13">
    <location>
        <begin position="392"/>
        <end position="413"/>
    </location>
</feature>
<evidence type="ECO:0000256" key="10">
    <source>
        <dbReference type="ARBA" id="ARBA00023209"/>
    </source>
</evidence>
<sequence>MSNDNRGNFSDDDTNGVDRTVDPTIDFGDEFGVVKFAETDDSGPALAFGTNETEQLPHWTEMPTGEVPRFGKTDDQPTRRIVIGANDSSRDRDDSDNSDVWSAYNEPDPSASTGARRPSFETTTPPPVSSPRREGRIVIGTDPTDERRRHVARDASGAQSRPVSRPASRAGSSSGSRSSSSATSKGSSARGAQVTRAQRSSSGSSAGRDLPTATAVGALLAAVFIASLMWRPAAVMLLIAVLIGVAAFEFFTQASASGYRPSTVIGVVGCVAAPLCAYWIGDAALPLVIAFGFIATVVVFVGSDGIESGPVPNTAIMMLAMLWIGLMSSYAALILRFSSANGAAFVNVGTDTLFIVVIGVIANDMAAYFAGTAMGRTPLRDWISPAKSIEGLIGGTVGTFFAVVLVGMQSTTWNSFGDWFLLALVISVMAPLGDLAESMFKRNLNIKDFGTVLRGHGGVLDRFDSLLFVLPAAYYLTLVIQPWG</sequence>
<feature type="transmembrane region" description="Helical" evidence="13">
    <location>
        <begin position="287"/>
        <end position="303"/>
    </location>
</feature>
<feature type="transmembrane region" description="Helical" evidence="13">
    <location>
        <begin position="263"/>
        <end position="281"/>
    </location>
</feature>
<dbReference type="Pfam" id="PF01148">
    <property type="entry name" value="CTP_transf_1"/>
    <property type="match status" value="1"/>
</dbReference>
<keyword evidence="3" id="KW-0444">Lipid biosynthesis</keyword>
<keyword evidence="7 13" id="KW-1133">Transmembrane helix</keyword>
<evidence type="ECO:0000256" key="13">
    <source>
        <dbReference type="SAM" id="Phobius"/>
    </source>
</evidence>
<name>A0A6J6X2L5_9ZZZZ</name>
<evidence type="ECO:0000256" key="12">
    <source>
        <dbReference type="SAM" id="MobiDB-lite"/>
    </source>
</evidence>
<evidence type="ECO:0000313" key="14">
    <source>
        <dbReference type="EMBL" id="CAB4791570.1"/>
    </source>
</evidence>
<evidence type="ECO:0000256" key="8">
    <source>
        <dbReference type="ARBA" id="ARBA00023098"/>
    </source>
</evidence>
<feature type="region of interest" description="Disordered" evidence="12">
    <location>
        <begin position="41"/>
        <end position="208"/>
    </location>
</feature>
<keyword evidence="4" id="KW-0808">Transferase</keyword>
<evidence type="ECO:0000256" key="6">
    <source>
        <dbReference type="ARBA" id="ARBA00022695"/>
    </source>
</evidence>
<evidence type="ECO:0000256" key="5">
    <source>
        <dbReference type="ARBA" id="ARBA00022692"/>
    </source>
</evidence>
<keyword evidence="10" id="KW-0594">Phospholipid biosynthesis</keyword>
<evidence type="ECO:0000256" key="7">
    <source>
        <dbReference type="ARBA" id="ARBA00022989"/>
    </source>
</evidence>
<dbReference type="GO" id="GO:0016024">
    <property type="term" value="P:CDP-diacylglycerol biosynthetic process"/>
    <property type="evidence" value="ECO:0007669"/>
    <property type="project" value="TreeGrafter"/>
</dbReference>
<accession>A0A6J6X2L5</accession>
<keyword evidence="11" id="KW-1208">Phospholipid metabolism</keyword>
<dbReference type="GO" id="GO:0004605">
    <property type="term" value="F:phosphatidate cytidylyltransferase activity"/>
    <property type="evidence" value="ECO:0007669"/>
    <property type="project" value="TreeGrafter"/>
</dbReference>
<feature type="transmembrane region" description="Helical" evidence="13">
    <location>
        <begin position="315"/>
        <end position="333"/>
    </location>
</feature>
<dbReference type="PANTHER" id="PTHR46382">
    <property type="entry name" value="PHOSPHATIDATE CYTIDYLYLTRANSFERASE"/>
    <property type="match status" value="1"/>
</dbReference>
<feature type="compositionally biased region" description="Basic and acidic residues" evidence="12">
    <location>
        <begin position="69"/>
        <end position="78"/>
    </location>
</feature>
<comment type="subcellular location">
    <subcellularLocation>
        <location evidence="1">Cell membrane</location>
        <topology evidence="1">Multi-pass membrane protein</topology>
    </subcellularLocation>
</comment>
<feature type="transmembrane region" description="Helical" evidence="13">
    <location>
        <begin position="234"/>
        <end position="251"/>
    </location>
</feature>
<evidence type="ECO:0000256" key="1">
    <source>
        <dbReference type="ARBA" id="ARBA00004651"/>
    </source>
</evidence>
<feature type="transmembrane region" description="Helical" evidence="13">
    <location>
        <begin position="353"/>
        <end position="371"/>
    </location>
</feature>
<dbReference type="EMBL" id="CAFAAG010000041">
    <property type="protein sequence ID" value="CAB4791570.1"/>
    <property type="molecule type" value="Genomic_DNA"/>
</dbReference>
<organism evidence="14">
    <name type="scientific">freshwater metagenome</name>
    <dbReference type="NCBI Taxonomy" id="449393"/>
    <lineage>
        <taxon>unclassified sequences</taxon>
        <taxon>metagenomes</taxon>
        <taxon>ecological metagenomes</taxon>
    </lineage>
</organism>
<evidence type="ECO:0000256" key="2">
    <source>
        <dbReference type="ARBA" id="ARBA00022475"/>
    </source>
</evidence>
<gene>
    <name evidence="14" type="ORF">UFOPK2975_00676</name>
</gene>
<keyword evidence="2" id="KW-1003">Cell membrane</keyword>
<keyword evidence="5 13" id="KW-0812">Transmembrane</keyword>
<feature type="compositionally biased region" description="Low complexity" evidence="12">
    <location>
        <begin position="160"/>
        <end position="208"/>
    </location>
</feature>
<keyword evidence="8" id="KW-0443">Lipid metabolism</keyword>
<dbReference type="AlphaFoldDB" id="A0A6J6X2L5"/>
<evidence type="ECO:0000256" key="3">
    <source>
        <dbReference type="ARBA" id="ARBA00022516"/>
    </source>
</evidence>
<reference evidence="14" key="1">
    <citation type="submission" date="2020-05" db="EMBL/GenBank/DDBJ databases">
        <authorList>
            <person name="Chiriac C."/>
            <person name="Salcher M."/>
            <person name="Ghai R."/>
            <person name="Kavagutti S V."/>
        </authorList>
    </citation>
    <scope>NUCLEOTIDE SEQUENCE</scope>
</reference>
<evidence type="ECO:0000256" key="11">
    <source>
        <dbReference type="ARBA" id="ARBA00023264"/>
    </source>
</evidence>
<feature type="region of interest" description="Disordered" evidence="12">
    <location>
        <begin position="1"/>
        <end position="25"/>
    </location>
</feature>
<evidence type="ECO:0000256" key="4">
    <source>
        <dbReference type="ARBA" id="ARBA00022679"/>
    </source>
</evidence>
<dbReference type="GO" id="GO:0005886">
    <property type="term" value="C:plasma membrane"/>
    <property type="evidence" value="ECO:0007669"/>
    <property type="project" value="UniProtKB-SubCell"/>
</dbReference>
<evidence type="ECO:0000256" key="9">
    <source>
        <dbReference type="ARBA" id="ARBA00023136"/>
    </source>
</evidence>